<feature type="coiled-coil region" evidence="1">
    <location>
        <begin position="425"/>
        <end position="452"/>
    </location>
</feature>
<evidence type="ECO:0000256" key="1">
    <source>
        <dbReference type="SAM" id="Coils"/>
    </source>
</evidence>
<name>A0AA39XT04_9PEZI</name>
<accession>A0AA39XT04</accession>
<protein>
    <submittedName>
        <fullName evidence="2">Uncharacterized protein</fullName>
    </submittedName>
</protein>
<gene>
    <name evidence="2" type="ORF">B0T16DRAFT_463338</name>
</gene>
<dbReference type="Proteomes" id="UP001174936">
    <property type="component" value="Unassembled WGS sequence"/>
</dbReference>
<keyword evidence="3" id="KW-1185">Reference proteome</keyword>
<reference evidence="2" key="1">
    <citation type="submission" date="2023-06" db="EMBL/GenBank/DDBJ databases">
        <title>Genome-scale phylogeny and comparative genomics of the fungal order Sordariales.</title>
        <authorList>
            <consortium name="Lawrence Berkeley National Laboratory"/>
            <person name="Hensen N."/>
            <person name="Bonometti L."/>
            <person name="Westerberg I."/>
            <person name="Brannstrom I.O."/>
            <person name="Guillou S."/>
            <person name="Cros-Aarteil S."/>
            <person name="Calhoun S."/>
            <person name="Haridas S."/>
            <person name="Kuo A."/>
            <person name="Mondo S."/>
            <person name="Pangilinan J."/>
            <person name="Riley R."/>
            <person name="Labutti K."/>
            <person name="Andreopoulos B."/>
            <person name="Lipzen A."/>
            <person name="Chen C."/>
            <person name="Yanf M."/>
            <person name="Daum C."/>
            <person name="Ng V."/>
            <person name="Clum A."/>
            <person name="Steindorff A."/>
            <person name="Ohm R."/>
            <person name="Martin F."/>
            <person name="Silar P."/>
            <person name="Natvig D."/>
            <person name="Lalanne C."/>
            <person name="Gautier V."/>
            <person name="Ament-Velasquez S.L."/>
            <person name="Kruys A."/>
            <person name="Hutchinson M.I."/>
            <person name="Powell A.J."/>
            <person name="Barry K."/>
            <person name="Miller A.N."/>
            <person name="Grigoriev I.V."/>
            <person name="Debuchy R."/>
            <person name="Gladieux P."/>
            <person name="Thoren M.H."/>
            <person name="Johannesson H."/>
        </authorList>
    </citation>
    <scope>NUCLEOTIDE SEQUENCE</scope>
    <source>
        <strain evidence="2">SMH2532-1</strain>
    </source>
</reference>
<proteinExistence type="predicted"/>
<comment type="caution">
    <text evidence="2">The sequence shown here is derived from an EMBL/GenBank/DDBJ whole genome shotgun (WGS) entry which is preliminary data.</text>
</comment>
<dbReference type="AlphaFoldDB" id="A0AA39XT04"/>
<dbReference type="EMBL" id="JAULSV010000007">
    <property type="protein sequence ID" value="KAK0639692.1"/>
    <property type="molecule type" value="Genomic_DNA"/>
</dbReference>
<sequence>MMCGTNPDGFVTRVLASSSRGAYLFLPGIDETAYDSGLVSTRPPVLDVGTNRLPHVSPLNGNEISAWSRHQASEVYERAATNLVLGGVNQSNMGPISLSHKPATKHSISNGATQELLGTIACTRPRARSAPERASTLYPRLPEEPVFSPSTKLFGEDGRSYYMELYRNQENVKRAELRRQFKEFAFTCLCEAMSVFLRWEEENGKVAAKGAKPTDPNAGLFGDYGSLTKLWESAAKWSASAQRSGIQREEFHAEEFRLWWVRAAMGRGHAEWLLEERWEKGGISMDQWKPMEAGRRLSPPPLSCYDNGCGVFPVGGMGKETGETSGVRTTADDLYLSQCDAVQLQMRELDSTLNHVPNYCLAPGAPDFVYRRKAVSGWVGIHIGLSSLDLSSVLRETGHYDRFLRQGLLDTLTMPVSEHERDLALKNLESQLHQLEADIAQLAGEREGLTRVEAEEVGFEETVCRVISDFLRGLHAPPAESLFKGRGRHKHILFLQKVQFILRQQLEPWLRVDIFQGVTDSPVAILYDQDTRNVTAPSRRTTVAARLMVTVEVWLAWQHTHDLFTKLYEVADSIVKNRPLLHDEQELAFCFRDYLATGDSNKLPMIRYGINSYRQKSPADFYQTFMSNLAIPQSWLHDSPFGRPPPPPPPQQKQ</sequence>
<evidence type="ECO:0000313" key="2">
    <source>
        <dbReference type="EMBL" id="KAK0639692.1"/>
    </source>
</evidence>
<keyword evidence="1" id="KW-0175">Coiled coil</keyword>
<organism evidence="2 3">
    <name type="scientific">Cercophora newfieldiana</name>
    <dbReference type="NCBI Taxonomy" id="92897"/>
    <lineage>
        <taxon>Eukaryota</taxon>
        <taxon>Fungi</taxon>
        <taxon>Dikarya</taxon>
        <taxon>Ascomycota</taxon>
        <taxon>Pezizomycotina</taxon>
        <taxon>Sordariomycetes</taxon>
        <taxon>Sordariomycetidae</taxon>
        <taxon>Sordariales</taxon>
        <taxon>Lasiosphaeriaceae</taxon>
        <taxon>Cercophora</taxon>
    </lineage>
</organism>
<evidence type="ECO:0000313" key="3">
    <source>
        <dbReference type="Proteomes" id="UP001174936"/>
    </source>
</evidence>